<reference evidence="2 3" key="1">
    <citation type="submission" date="2023-08" db="EMBL/GenBank/DDBJ databases">
        <title>Black Yeasts Isolated from many extreme environments.</title>
        <authorList>
            <person name="Coleine C."/>
            <person name="Stajich J.E."/>
            <person name="Selbmann L."/>
        </authorList>
    </citation>
    <scope>NUCLEOTIDE SEQUENCE [LARGE SCALE GENOMIC DNA]</scope>
    <source>
        <strain evidence="2 3">CCFEE 5386</strain>
    </source>
</reference>
<evidence type="ECO:0000256" key="1">
    <source>
        <dbReference type="SAM" id="MobiDB-lite"/>
    </source>
</evidence>
<gene>
    <name evidence="2" type="ORF">LTR32_000150</name>
</gene>
<name>A0ABR0LGY3_9PEZI</name>
<proteinExistence type="predicted"/>
<dbReference type="EMBL" id="JAVRRR010000003">
    <property type="protein sequence ID" value="KAK5148553.1"/>
    <property type="molecule type" value="Genomic_DNA"/>
</dbReference>
<protein>
    <submittedName>
        <fullName evidence="2">Uncharacterized protein</fullName>
    </submittedName>
</protein>
<evidence type="ECO:0000313" key="3">
    <source>
        <dbReference type="Proteomes" id="UP001308179"/>
    </source>
</evidence>
<feature type="region of interest" description="Disordered" evidence="1">
    <location>
        <begin position="123"/>
        <end position="147"/>
    </location>
</feature>
<accession>A0ABR0LGY3</accession>
<feature type="compositionally biased region" description="Basic and acidic residues" evidence="1">
    <location>
        <begin position="134"/>
        <end position="147"/>
    </location>
</feature>
<sequence>MPGVVSNVVLRYNNLLGVWSFNCSPPGVSTKPKDHEGNPGRLGGTPIVGVSALCDDSQRLPRVPVPYKGVPKDKVDNVFRKACQLRSKDPTPDDITLATKTDLCYRTVSAILEAALRLAPVDRSPEGTLQRQQKAAERDADPKLTSQ</sequence>
<dbReference type="Proteomes" id="UP001308179">
    <property type="component" value="Unassembled WGS sequence"/>
</dbReference>
<evidence type="ECO:0000313" key="2">
    <source>
        <dbReference type="EMBL" id="KAK5148553.1"/>
    </source>
</evidence>
<organism evidence="2 3">
    <name type="scientific">Rachicladosporium monterosium</name>
    <dbReference type="NCBI Taxonomy" id="1507873"/>
    <lineage>
        <taxon>Eukaryota</taxon>
        <taxon>Fungi</taxon>
        <taxon>Dikarya</taxon>
        <taxon>Ascomycota</taxon>
        <taxon>Pezizomycotina</taxon>
        <taxon>Dothideomycetes</taxon>
        <taxon>Dothideomycetidae</taxon>
        <taxon>Cladosporiales</taxon>
        <taxon>Cladosporiaceae</taxon>
        <taxon>Rachicladosporium</taxon>
    </lineage>
</organism>
<keyword evidence="3" id="KW-1185">Reference proteome</keyword>
<comment type="caution">
    <text evidence="2">The sequence shown here is derived from an EMBL/GenBank/DDBJ whole genome shotgun (WGS) entry which is preliminary data.</text>
</comment>